<evidence type="ECO:0000256" key="9">
    <source>
        <dbReference type="ARBA" id="ARBA00040085"/>
    </source>
</evidence>
<keyword evidence="14" id="KW-1185">Reference proteome</keyword>
<keyword evidence="3 12" id="KW-0732">Signal</keyword>
<comment type="similarity">
    <text evidence="8">Belongs to the IRC22 family.</text>
</comment>
<evidence type="ECO:0000256" key="10">
    <source>
        <dbReference type="SAM" id="MobiDB-lite"/>
    </source>
</evidence>
<dbReference type="Proteomes" id="UP000750334">
    <property type="component" value="Unassembled WGS sequence"/>
</dbReference>
<keyword evidence="5 11" id="KW-1133">Transmembrane helix</keyword>
<sequence>MRFSRVTLLALLSATNVLGQVVEGNKDIAPEDKKDAIVIDGANDVDPSEMKPTANFTISYTILEKPPYEISEFLEFETEDAATLNYTITNNEPFNYTLNSVGGAIMRFEDGINAANISAGKFDPVLRVNVNQTVSVQQRVTFLNMKDDDYYIQPRIYVQEMDTTEEIELPAPLTLLTIMKPPMSLFDPQFLSVQILVIGVIAAISYFFLNYTLTGKQKKNTSKKSVAEKKVDTSSFLPEQYKK</sequence>
<accession>A0A9P6WDX1</accession>
<dbReference type="Pfam" id="PF03896">
    <property type="entry name" value="TRAP_alpha"/>
    <property type="match status" value="1"/>
</dbReference>
<dbReference type="EMBL" id="PUHR01000010">
    <property type="protein sequence ID" value="KAG0671649.1"/>
    <property type="molecule type" value="Genomic_DNA"/>
</dbReference>
<keyword evidence="2 11" id="KW-0812">Transmembrane</keyword>
<feature type="signal peptide" evidence="12">
    <location>
        <begin position="1"/>
        <end position="19"/>
    </location>
</feature>
<keyword evidence="4" id="KW-0256">Endoplasmic reticulum</keyword>
<evidence type="ECO:0000256" key="1">
    <source>
        <dbReference type="ARBA" id="ARBA00004115"/>
    </source>
</evidence>
<comment type="caution">
    <text evidence="13">The sequence shown here is derived from an EMBL/GenBank/DDBJ whole genome shotgun (WGS) entry which is preliminary data.</text>
</comment>
<dbReference type="OrthoDB" id="1926781at2759"/>
<feature type="chain" id="PRO_5040510595" description="Increased recombination centers protein 22" evidence="12">
    <location>
        <begin position="20"/>
        <end position="243"/>
    </location>
</feature>
<organism evidence="13 14">
    <name type="scientific">Maudiozyma exigua</name>
    <name type="common">Yeast</name>
    <name type="synonym">Kazachstania exigua</name>
    <dbReference type="NCBI Taxonomy" id="34358"/>
    <lineage>
        <taxon>Eukaryota</taxon>
        <taxon>Fungi</taxon>
        <taxon>Dikarya</taxon>
        <taxon>Ascomycota</taxon>
        <taxon>Saccharomycotina</taxon>
        <taxon>Saccharomycetes</taxon>
        <taxon>Saccharomycetales</taxon>
        <taxon>Saccharomycetaceae</taxon>
        <taxon>Maudiozyma</taxon>
    </lineage>
</organism>
<evidence type="ECO:0000256" key="3">
    <source>
        <dbReference type="ARBA" id="ARBA00022729"/>
    </source>
</evidence>
<reference evidence="13 14" key="1">
    <citation type="submission" date="2020-11" db="EMBL/GenBank/DDBJ databases">
        <title>Kefir isolates.</title>
        <authorList>
            <person name="Marcisauskas S."/>
            <person name="Kim Y."/>
            <person name="Blasche S."/>
        </authorList>
    </citation>
    <scope>NUCLEOTIDE SEQUENCE [LARGE SCALE GENOMIC DNA]</scope>
    <source>
        <strain evidence="13 14">OG2</strain>
    </source>
</reference>
<evidence type="ECO:0000256" key="7">
    <source>
        <dbReference type="ARBA" id="ARBA00037565"/>
    </source>
</evidence>
<dbReference type="GO" id="GO:0005789">
    <property type="term" value="C:endoplasmic reticulum membrane"/>
    <property type="evidence" value="ECO:0007669"/>
    <property type="project" value="UniProtKB-SubCell"/>
</dbReference>
<evidence type="ECO:0000313" key="13">
    <source>
        <dbReference type="EMBL" id="KAG0671649.1"/>
    </source>
</evidence>
<evidence type="ECO:0000256" key="5">
    <source>
        <dbReference type="ARBA" id="ARBA00022989"/>
    </source>
</evidence>
<evidence type="ECO:0000256" key="11">
    <source>
        <dbReference type="SAM" id="Phobius"/>
    </source>
</evidence>
<evidence type="ECO:0000256" key="6">
    <source>
        <dbReference type="ARBA" id="ARBA00023136"/>
    </source>
</evidence>
<feature type="region of interest" description="Disordered" evidence="10">
    <location>
        <begin position="220"/>
        <end position="243"/>
    </location>
</feature>
<comment type="function">
    <text evidence="7">Is probably involved in a pathway contributing to genomic integrity.</text>
</comment>
<keyword evidence="6 11" id="KW-0472">Membrane</keyword>
<evidence type="ECO:0000256" key="2">
    <source>
        <dbReference type="ARBA" id="ARBA00022692"/>
    </source>
</evidence>
<name>A0A9P6WDX1_MAUEX</name>
<protein>
    <recommendedName>
        <fullName evidence="9">Increased recombination centers protein 22</fullName>
    </recommendedName>
</protein>
<dbReference type="AlphaFoldDB" id="A0A9P6WDX1"/>
<proteinExistence type="inferred from homology"/>
<evidence type="ECO:0000256" key="8">
    <source>
        <dbReference type="ARBA" id="ARBA00038311"/>
    </source>
</evidence>
<feature type="transmembrane region" description="Helical" evidence="11">
    <location>
        <begin position="190"/>
        <end position="209"/>
    </location>
</feature>
<gene>
    <name evidence="13" type="primary">IRC22</name>
    <name evidence="13" type="ORF">C6P45_000141</name>
</gene>
<evidence type="ECO:0000256" key="4">
    <source>
        <dbReference type="ARBA" id="ARBA00022824"/>
    </source>
</evidence>
<dbReference type="InterPro" id="IPR005595">
    <property type="entry name" value="TRAP_alpha"/>
</dbReference>
<evidence type="ECO:0000256" key="12">
    <source>
        <dbReference type="SAM" id="SignalP"/>
    </source>
</evidence>
<evidence type="ECO:0000313" key="14">
    <source>
        <dbReference type="Proteomes" id="UP000750334"/>
    </source>
</evidence>
<comment type="subcellular location">
    <subcellularLocation>
        <location evidence="1">Endoplasmic reticulum membrane</location>
        <topology evidence="1">Single-pass type I membrane protein</topology>
    </subcellularLocation>
</comment>